<keyword evidence="4" id="KW-0963">Cytoplasm</keyword>
<evidence type="ECO:0000313" key="7">
    <source>
        <dbReference type="EMBL" id="KAJ4460514.1"/>
    </source>
</evidence>
<evidence type="ECO:0000313" key="8">
    <source>
        <dbReference type="Proteomes" id="UP001141327"/>
    </source>
</evidence>
<keyword evidence="5" id="KW-0458">Lysosome</keyword>
<comment type="subcellular location">
    <subcellularLocation>
        <location evidence="2">Cytoplasm</location>
    </subcellularLocation>
    <subcellularLocation>
        <location evidence="1">Lysosome</location>
    </subcellularLocation>
</comment>
<organism evidence="7 8">
    <name type="scientific">Paratrimastix pyriformis</name>
    <dbReference type="NCBI Taxonomy" id="342808"/>
    <lineage>
        <taxon>Eukaryota</taxon>
        <taxon>Metamonada</taxon>
        <taxon>Preaxostyla</taxon>
        <taxon>Paratrimastigidae</taxon>
        <taxon>Paratrimastix</taxon>
    </lineage>
</organism>
<dbReference type="PRINTS" id="PR02092">
    <property type="entry name" value="HEPBVIRUSXIP"/>
</dbReference>
<dbReference type="Pfam" id="PF16672">
    <property type="entry name" value="LAMTOR5"/>
    <property type="match status" value="1"/>
</dbReference>
<accession>A0ABQ8UMV4</accession>
<evidence type="ECO:0000256" key="3">
    <source>
        <dbReference type="ARBA" id="ARBA00007795"/>
    </source>
</evidence>
<proteinExistence type="inferred from homology"/>
<sequence length="91" mass="9819">MENNFQETLDKIMTEEGVLGVACNNAEGALLGARGVASDTAPGLITSIVQLSRQLSKSGEASPLVCIESSDYNVMLYQTRGVYFAVFRRKS</sequence>
<gene>
    <name evidence="7" type="ORF">PAPYR_3129</name>
</gene>
<evidence type="ECO:0000256" key="1">
    <source>
        <dbReference type="ARBA" id="ARBA00004371"/>
    </source>
</evidence>
<evidence type="ECO:0000256" key="6">
    <source>
        <dbReference type="ARBA" id="ARBA00032692"/>
    </source>
</evidence>
<evidence type="ECO:0000256" key="5">
    <source>
        <dbReference type="ARBA" id="ARBA00023228"/>
    </source>
</evidence>
<evidence type="ECO:0000256" key="4">
    <source>
        <dbReference type="ARBA" id="ARBA00022490"/>
    </source>
</evidence>
<comment type="caution">
    <text evidence="7">The sequence shown here is derived from an EMBL/GenBank/DDBJ whole genome shotgun (WGS) entry which is preliminary data.</text>
</comment>
<name>A0ABQ8UMV4_9EUKA</name>
<protein>
    <recommendedName>
        <fullName evidence="6">Late endosomal/lysosomal adaptor and MAPK and MTOR activator 5</fullName>
    </recommendedName>
</protein>
<dbReference type="Proteomes" id="UP001141327">
    <property type="component" value="Unassembled WGS sequence"/>
</dbReference>
<keyword evidence="8" id="KW-1185">Reference proteome</keyword>
<reference evidence="7" key="1">
    <citation type="journal article" date="2022" name="bioRxiv">
        <title>Genomics of Preaxostyla Flagellates Illuminates Evolutionary Transitions and the Path Towards Mitochondrial Loss.</title>
        <authorList>
            <person name="Novak L.V.F."/>
            <person name="Treitli S.C."/>
            <person name="Pyrih J."/>
            <person name="Halakuc P."/>
            <person name="Pipaliya S.V."/>
            <person name="Vacek V."/>
            <person name="Brzon O."/>
            <person name="Soukal P."/>
            <person name="Eme L."/>
            <person name="Dacks J.B."/>
            <person name="Karnkowska A."/>
            <person name="Elias M."/>
            <person name="Hampl V."/>
        </authorList>
    </citation>
    <scope>NUCLEOTIDE SEQUENCE</scope>
    <source>
        <strain evidence="7">RCP-MX</strain>
    </source>
</reference>
<comment type="similarity">
    <text evidence="3">Belongs to the LAMTOR5 family.</text>
</comment>
<dbReference type="Gene3D" id="3.30.450.30">
    <property type="entry name" value="Dynein light chain 2a, cytoplasmic"/>
    <property type="match status" value="1"/>
</dbReference>
<dbReference type="InterPro" id="IPR024135">
    <property type="entry name" value="LAMTOR5"/>
</dbReference>
<dbReference type="PANTHER" id="PTHR13342:SF2">
    <property type="entry name" value="RAGULATOR COMPLEX PROTEIN LAMTOR5"/>
    <property type="match status" value="1"/>
</dbReference>
<evidence type="ECO:0000256" key="2">
    <source>
        <dbReference type="ARBA" id="ARBA00004496"/>
    </source>
</evidence>
<dbReference type="PANTHER" id="PTHR13342">
    <property type="entry name" value="RAGULATOR COMPLEX PROTEIN LAMTOR5"/>
    <property type="match status" value="1"/>
</dbReference>
<dbReference type="EMBL" id="JAPMOS010000012">
    <property type="protein sequence ID" value="KAJ4460514.1"/>
    <property type="molecule type" value="Genomic_DNA"/>
</dbReference>